<feature type="transmembrane region" description="Helical" evidence="1">
    <location>
        <begin position="46"/>
        <end position="64"/>
    </location>
</feature>
<dbReference type="AlphaFoldDB" id="A0A6N7IRY3"/>
<organism evidence="2 3">
    <name type="scientific">Desulfofundulus thermobenzoicus</name>
    <dbReference type="NCBI Taxonomy" id="29376"/>
    <lineage>
        <taxon>Bacteria</taxon>
        <taxon>Bacillati</taxon>
        <taxon>Bacillota</taxon>
        <taxon>Clostridia</taxon>
        <taxon>Eubacteriales</taxon>
        <taxon>Peptococcaceae</taxon>
        <taxon>Desulfofundulus</taxon>
    </lineage>
</organism>
<accession>A0A6N7IRY3</accession>
<feature type="transmembrane region" description="Helical" evidence="1">
    <location>
        <begin position="76"/>
        <end position="99"/>
    </location>
</feature>
<dbReference type="OrthoDB" id="2692225at2"/>
<dbReference type="Proteomes" id="UP000441717">
    <property type="component" value="Unassembled WGS sequence"/>
</dbReference>
<gene>
    <name evidence="2" type="ORF">GFC01_08290</name>
</gene>
<keyword evidence="3" id="KW-1185">Reference proteome</keyword>
<proteinExistence type="predicted"/>
<dbReference type="EMBL" id="WHYR01000019">
    <property type="protein sequence ID" value="MQL52269.1"/>
    <property type="molecule type" value="Genomic_DNA"/>
</dbReference>
<keyword evidence="1" id="KW-1133">Transmembrane helix</keyword>
<dbReference type="InterPro" id="IPR010001">
    <property type="entry name" value="BofA"/>
</dbReference>
<sequence>MPGQDVFGQGVGRVDLKLVFLLLAGFLGLILVVGVFTAPLKFFLRLGFYAVAGWVILTVANFLLDRCGLHIALNPVTLLTAGVLHLPGVILLALLDYLFT</sequence>
<dbReference type="Pfam" id="PF07441">
    <property type="entry name" value="BofA"/>
    <property type="match status" value="1"/>
</dbReference>
<evidence type="ECO:0000256" key="1">
    <source>
        <dbReference type="SAM" id="Phobius"/>
    </source>
</evidence>
<protein>
    <submittedName>
        <fullName evidence="2">SigmaK-factor processing regulatory BofA</fullName>
    </submittedName>
</protein>
<evidence type="ECO:0000313" key="2">
    <source>
        <dbReference type="EMBL" id="MQL52269.1"/>
    </source>
</evidence>
<keyword evidence="1" id="KW-0812">Transmembrane</keyword>
<comment type="caution">
    <text evidence="2">The sequence shown here is derived from an EMBL/GenBank/DDBJ whole genome shotgun (WGS) entry which is preliminary data.</text>
</comment>
<name>A0A6N7IRY3_9FIRM</name>
<reference evidence="2 3" key="1">
    <citation type="submission" date="2019-10" db="EMBL/GenBank/DDBJ databases">
        <title>Comparative genomics of sulfur disproportionating microorganisms.</title>
        <authorList>
            <person name="Ward L.M."/>
            <person name="Bertran E."/>
            <person name="Johnston D."/>
        </authorList>
    </citation>
    <scope>NUCLEOTIDE SEQUENCE [LARGE SCALE GENOMIC DNA]</scope>
    <source>
        <strain evidence="2 3">DSM 14055</strain>
    </source>
</reference>
<feature type="transmembrane region" description="Helical" evidence="1">
    <location>
        <begin position="18"/>
        <end position="40"/>
    </location>
</feature>
<evidence type="ECO:0000313" key="3">
    <source>
        <dbReference type="Proteomes" id="UP000441717"/>
    </source>
</evidence>
<keyword evidence="1" id="KW-0472">Membrane</keyword>